<name>A0A2N3IN50_AERSO</name>
<organism evidence="1 2">
    <name type="scientific">Aeromonas sobria</name>
    <dbReference type="NCBI Taxonomy" id="646"/>
    <lineage>
        <taxon>Bacteria</taxon>
        <taxon>Pseudomonadati</taxon>
        <taxon>Pseudomonadota</taxon>
        <taxon>Gammaproteobacteria</taxon>
        <taxon>Aeromonadales</taxon>
        <taxon>Aeromonadaceae</taxon>
        <taxon>Aeromonas</taxon>
    </lineage>
</organism>
<gene>
    <name evidence="1" type="ORF">AOX56_22095</name>
</gene>
<reference evidence="1 2" key="1">
    <citation type="journal article" date="2017" name="Front. Microbiol.">
        <title>Strong Genomic and Phenotypic Heterogeneity in the Aeromonas sobria Species Complex.</title>
        <authorList>
            <person name="Gauthier J."/>
            <person name="Vincent A.T."/>
            <person name="Charette S.J."/>
            <person name="Derome N."/>
        </authorList>
    </citation>
    <scope>NUCLEOTIDE SEQUENCE [LARGE SCALE GENOMIC DNA]</scope>
    <source>
        <strain evidence="1 2">JF2635</strain>
    </source>
</reference>
<dbReference type="EMBL" id="LJZX01000076">
    <property type="protein sequence ID" value="PKQ72259.1"/>
    <property type="molecule type" value="Genomic_DNA"/>
</dbReference>
<comment type="caution">
    <text evidence="1">The sequence shown here is derived from an EMBL/GenBank/DDBJ whole genome shotgun (WGS) entry which is preliminary data.</text>
</comment>
<proteinExistence type="predicted"/>
<accession>A0A2N3IN50</accession>
<dbReference type="Proteomes" id="UP000233526">
    <property type="component" value="Unassembled WGS sequence"/>
</dbReference>
<evidence type="ECO:0000313" key="1">
    <source>
        <dbReference type="EMBL" id="PKQ72259.1"/>
    </source>
</evidence>
<evidence type="ECO:0000313" key="2">
    <source>
        <dbReference type="Proteomes" id="UP000233526"/>
    </source>
</evidence>
<dbReference type="AlphaFoldDB" id="A0A2N3IN50"/>
<protein>
    <submittedName>
        <fullName evidence="1">Uncharacterized protein</fullName>
    </submittedName>
</protein>
<sequence length="140" mass="14813">MGRGQGLPIARVAGVVQPQLPVDGCPPCADALAVGGVVVGLQPLATEQLYVRDDEVQLQPPLVPMLHPQHGVLIGIQSRQQGLFKLGHQFVLGLPGQVFFLERQHAGCVPPGIGATVYQLPDLGRVTPVQRGPFPLTVLP</sequence>